<dbReference type="InterPro" id="IPR013815">
    <property type="entry name" value="ATP_grasp_subdomain_1"/>
</dbReference>
<dbReference type="PANTHER" id="PTHR43334:SF2">
    <property type="entry name" value="ACETATE--COA LIGASE [ADP-FORMING]"/>
    <property type="match status" value="1"/>
</dbReference>
<evidence type="ECO:0000259" key="6">
    <source>
        <dbReference type="SMART" id="SM00881"/>
    </source>
</evidence>
<sequence>MMRPGRNSVLIDNSMFRKITSPCSAAVIGASDTAGKIGNMMLTSLIEYGYRGRLYPVNPKYRKVVGLTCYSSIRDATKANNGPVEMVYIALPEESVADVVKECIENGAGIVVILSPSTDTSVRVDETEKDLLKTAISSGTLILGPNCLGIYSPSGGLSFSPRLSRKDGKIAFISQSGSMCELFVLSMQDRGLGVGTAISTGNELMVSVEDLIAPVVEFSGAEVVAIYAEQIRSPQKFIDQCRKISSYSQVVVYKAGNTESGRRAAMSHTGAIAGMPEAYSAIFKKALAAEVRSYDDLVSTVTASALSRSISGRRVGAISAPGGLCVTLSDALERYGFSLPEIDEPLALRLGEILGRSSALRNPLDLTMSAISNIRLYGETCSEFARSGLFDFIVVGAPTSFSIAPFVEEMKRVTGEISIPLCVVWQGDDPGVRDGLRMLNSAGIPVFGSPESIASSIDRLLKIRKRSSRQQNENPVFDDVGRANATERTGDRGRWLSVTEIAALLSAHHIVNFEEKPVSDIDAAIEFTASGSYPFVLKKHWEGLTHKSAHGAVITDIYNTEMLRKAWEQLERISADGVCAGEYVTITPQIKGGIELAIGSFRGPGNCAVMMFGLGGTLIEYCGRKSFALAPVSDAEAEELIEECGLEQMFRLSGSQRWTEMSAVRAAITDFSRMVASEDRILEMDVNPLICRGSEYFPVDVKIMVSE</sequence>
<protein>
    <recommendedName>
        <fullName evidence="2">acetate--CoA ligase (ADP-forming)</fullName>
        <ecNumber evidence="2">6.2.1.13</ecNumber>
    </recommendedName>
</protein>
<dbReference type="Gene3D" id="3.40.50.720">
    <property type="entry name" value="NAD(P)-binding Rossmann-like Domain"/>
    <property type="match status" value="1"/>
</dbReference>
<dbReference type="Gene3D" id="3.30.470.20">
    <property type="entry name" value="ATP-grasp fold, B domain"/>
    <property type="match status" value="1"/>
</dbReference>
<dbReference type="Pfam" id="PF13607">
    <property type="entry name" value="Succ_CoA_lig"/>
    <property type="match status" value="1"/>
</dbReference>
<evidence type="ECO:0000256" key="3">
    <source>
        <dbReference type="ARBA" id="ARBA00022598"/>
    </source>
</evidence>
<dbReference type="GO" id="GO:0005524">
    <property type="term" value="F:ATP binding"/>
    <property type="evidence" value="ECO:0007669"/>
    <property type="project" value="UniProtKB-KW"/>
</dbReference>
<name>A0A8J7YM82_9ARCH</name>
<dbReference type="SUPFAM" id="SSF56059">
    <property type="entry name" value="Glutathione synthetase ATP-binding domain-like"/>
    <property type="match status" value="1"/>
</dbReference>
<keyword evidence="3 7" id="KW-0436">Ligase</keyword>
<dbReference type="EC" id="6.2.1.13" evidence="2"/>
<reference evidence="7" key="1">
    <citation type="submission" date="2021-05" db="EMBL/GenBank/DDBJ databases">
        <title>Genomic insights into ecological role and evolution of a novel Thermoplasmata order Candidatus Sysuiplasmatales.</title>
        <authorList>
            <person name="Yuan Y."/>
        </authorList>
    </citation>
    <scope>NUCLEOTIDE SEQUENCE</scope>
    <source>
        <strain evidence="7">TUT19-bin139</strain>
    </source>
</reference>
<dbReference type="SMART" id="SM00881">
    <property type="entry name" value="CoA_binding"/>
    <property type="match status" value="1"/>
</dbReference>
<dbReference type="SUPFAM" id="SSF51735">
    <property type="entry name" value="NAD(P)-binding Rossmann-fold domains"/>
    <property type="match status" value="1"/>
</dbReference>
<evidence type="ECO:0000313" key="8">
    <source>
        <dbReference type="Proteomes" id="UP000750197"/>
    </source>
</evidence>
<dbReference type="InterPro" id="IPR003781">
    <property type="entry name" value="CoA-bd"/>
</dbReference>
<evidence type="ECO:0000256" key="5">
    <source>
        <dbReference type="ARBA" id="ARBA00022840"/>
    </source>
</evidence>
<gene>
    <name evidence="7" type="ORF">KIY12_01065</name>
</gene>
<dbReference type="Proteomes" id="UP000750197">
    <property type="component" value="Unassembled WGS sequence"/>
</dbReference>
<comment type="caution">
    <text evidence="7">The sequence shown here is derived from an EMBL/GenBank/DDBJ whole genome shotgun (WGS) entry which is preliminary data.</text>
</comment>
<dbReference type="InterPro" id="IPR016102">
    <property type="entry name" value="Succinyl-CoA_synth-like"/>
</dbReference>
<dbReference type="PANTHER" id="PTHR43334">
    <property type="entry name" value="ACETATE--COA LIGASE [ADP-FORMING]"/>
    <property type="match status" value="1"/>
</dbReference>
<keyword evidence="4" id="KW-0547">Nucleotide-binding</keyword>
<dbReference type="AlphaFoldDB" id="A0A8J7YM82"/>
<dbReference type="GO" id="GO:0043758">
    <property type="term" value="F:acetate-CoA ligase (ADP-forming) activity"/>
    <property type="evidence" value="ECO:0007669"/>
    <property type="project" value="UniProtKB-EC"/>
</dbReference>
<accession>A0A8J7YM82</accession>
<comment type="catalytic activity">
    <reaction evidence="1">
        <text>acetate + ATP + CoA = acetyl-CoA + ADP + phosphate</text>
        <dbReference type="Rhea" id="RHEA:15081"/>
        <dbReference type="ChEBI" id="CHEBI:30089"/>
        <dbReference type="ChEBI" id="CHEBI:30616"/>
        <dbReference type="ChEBI" id="CHEBI:43474"/>
        <dbReference type="ChEBI" id="CHEBI:57287"/>
        <dbReference type="ChEBI" id="CHEBI:57288"/>
        <dbReference type="ChEBI" id="CHEBI:456216"/>
        <dbReference type="EC" id="6.2.1.13"/>
    </reaction>
</comment>
<dbReference type="SUPFAM" id="SSF52210">
    <property type="entry name" value="Succinyl-CoA synthetase domains"/>
    <property type="match status" value="2"/>
</dbReference>
<dbReference type="Pfam" id="PF13380">
    <property type="entry name" value="CoA_binding_2"/>
    <property type="match status" value="1"/>
</dbReference>
<dbReference type="InterPro" id="IPR051538">
    <property type="entry name" value="Acyl-CoA_Synth/Transferase"/>
</dbReference>
<dbReference type="InterPro" id="IPR036291">
    <property type="entry name" value="NAD(P)-bd_dom_sf"/>
</dbReference>
<dbReference type="Pfam" id="PF13549">
    <property type="entry name" value="ATP-grasp_5"/>
    <property type="match status" value="1"/>
</dbReference>
<proteinExistence type="predicted"/>
<dbReference type="InterPro" id="IPR032875">
    <property type="entry name" value="Succ_CoA_lig_flav_dom"/>
</dbReference>
<keyword evidence="5" id="KW-0067">ATP-binding</keyword>
<evidence type="ECO:0000256" key="2">
    <source>
        <dbReference type="ARBA" id="ARBA00012957"/>
    </source>
</evidence>
<dbReference type="Gene3D" id="3.30.1490.20">
    <property type="entry name" value="ATP-grasp fold, A domain"/>
    <property type="match status" value="1"/>
</dbReference>
<feature type="domain" description="CoA-binding" evidence="6">
    <location>
        <begin position="19"/>
        <end position="118"/>
    </location>
</feature>
<dbReference type="EMBL" id="JAHEAC010000004">
    <property type="protein sequence ID" value="MBX8643310.1"/>
    <property type="molecule type" value="Genomic_DNA"/>
</dbReference>
<dbReference type="Gene3D" id="3.40.50.261">
    <property type="entry name" value="Succinyl-CoA synthetase domains"/>
    <property type="match status" value="2"/>
</dbReference>
<evidence type="ECO:0000256" key="1">
    <source>
        <dbReference type="ARBA" id="ARBA00001619"/>
    </source>
</evidence>
<evidence type="ECO:0000313" key="7">
    <source>
        <dbReference type="EMBL" id="MBX8643310.1"/>
    </source>
</evidence>
<evidence type="ECO:0000256" key="4">
    <source>
        <dbReference type="ARBA" id="ARBA00022741"/>
    </source>
</evidence>
<organism evidence="7 8">
    <name type="scientific">Candidatus Sysuiplasma superficiale</name>
    <dbReference type="NCBI Taxonomy" id="2823368"/>
    <lineage>
        <taxon>Archaea</taxon>
        <taxon>Methanobacteriati</taxon>
        <taxon>Thermoplasmatota</taxon>
        <taxon>Thermoplasmata</taxon>
        <taxon>Candidatus Sysuiplasmatales</taxon>
        <taxon>Candidatus Sysuiplasmataceae</taxon>
        <taxon>Candidatus Sysuiplasma</taxon>
    </lineage>
</organism>